<evidence type="ECO:0000313" key="4">
    <source>
        <dbReference type="Proteomes" id="UP000214344"/>
    </source>
</evidence>
<dbReference type="EMBL" id="KC960018">
    <property type="protein sequence ID" value="AGS47884.1"/>
    <property type="molecule type" value="Genomic_DNA"/>
</dbReference>
<proteinExistence type="predicted"/>
<reference evidence="1" key="2">
    <citation type="submission" date="2006-07" db="EMBL/GenBank/DDBJ databases">
        <authorList>
            <person name="Zhang C.-X."/>
            <person name="Yang Z.-N."/>
            <person name="Ma X.-C."/>
            <person name="Xiao Q."/>
        </authorList>
    </citation>
    <scope>NUCLEOTIDE SEQUENCE</scope>
    <source>
        <strain evidence="1">A1</strain>
    </source>
</reference>
<dbReference type="Proteomes" id="UP000214344">
    <property type="component" value="Segment"/>
</dbReference>
<dbReference type="InterPro" id="IPR009657">
    <property type="entry name" value="Protein_Ac34"/>
</dbReference>
<organism evidence="1 4">
    <name type="scientific">Ectropis obliqua nucleopolyhedrovirus</name>
    <dbReference type="NCBI Taxonomy" id="59376"/>
    <lineage>
        <taxon>Viruses</taxon>
        <taxon>Viruses incertae sedis</taxon>
        <taxon>Naldaviricetes</taxon>
        <taxon>Lefavirales</taxon>
        <taxon>Baculoviridae</taxon>
        <taxon>Alphabaculovirus</taxon>
        <taxon>Alphabaculovirus ecobliquae</taxon>
    </lineage>
</organism>
<dbReference type="EMBL" id="DQ837165">
    <property type="protein sequence ID" value="ABI35704.1"/>
    <property type="molecule type" value="Genomic_DNA"/>
</dbReference>
<protein>
    <submittedName>
        <fullName evidence="2">Putative 24.0 kDa protein</fullName>
    </submittedName>
</protein>
<sequence length="189" mass="22413">MTDVIAAAPLAHCRFCHDLSQLTNTLMSKVSQEELSASKLGDIVLDLNEKKMLLKRKKDENFDIKESIVLSDEVRRYLNVLQIEKFQHCRLCYNKDDSQRCDFHRRYIFCKDPLTSYDEYMEFLNSEMGIISFVELYYSYLSVEFWRPTAKFLFRDLTGFDGVKDLLREYKYAADENVDRIDVQTMDMD</sequence>
<dbReference type="KEGG" id="vg:5176460"/>
<keyword evidence="4" id="KW-1185">Reference proteome</keyword>
<reference evidence="1 4" key="1">
    <citation type="journal article" date="2006" name="J. Microbiol.">
        <title>Morphological, phylogenetic and biological characteristics of Ectropis obliqua single-nucleocapsid nucleopolyhedrovirus.</title>
        <authorList>
            <person name="Ma X.C."/>
            <person name="Xu H.J."/>
            <person name="Tang M.J."/>
            <person name="Xiao Q."/>
            <person name="Hong J."/>
            <person name="Zhang C.X."/>
        </authorList>
    </citation>
    <scope>NUCLEOTIDE SEQUENCE [LARGE SCALE GENOMIC DNA]</scope>
    <source>
        <strain evidence="1 4">A1</strain>
    </source>
</reference>
<accession>A0EYS3</accession>
<evidence type="ECO:0000313" key="2">
    <source>
        <dbReference type="EMBL" id="AGS47884.1"/>
    </source>
</evidence>
<dbReference type="EMBL" id="MZ394738">
    <property type="protein sequence ID" value="QWV59606.1"/>
    <property type="molecule type" value="Genomic_DNA"/>
</dbReference>
<name>A0EYS3_9ABAC</name>
<evidence type="ECO:0000313" key="3">
    <source>
        <dbReference type="EMBL" id="QWV59606.1"/>
    </source>
</evidence>
<dbReference type="Pfam" id="PF06851">
    <property type="entry name" value="DUF1247"/>
    <property type="match status" value="1"/>
</dbReference>
<gene>
    <name evidence="3" type="ORF">QF4000020</name>
    <name evidence="2" type="ORF">wdlz-06GM31</name>
</gene>
<reference evidence="1 4" key="3">
    <citation type="journal article" date="2007" name="Virology">
        <title>Genome sequence and organization of a nucleopolyhedrovirus that infects the tea looper caterpillar, Ectropis obliqua.</title>
        <authorList>
            <person name="Ma X.C."/>
            <person name="Shang J.Y."/>
            <person name="Yang Z.N."/>
            <person name="Bao Y.Y."/>
            <person name="Xiao Q."/>
            <person name="Zhang C.X."/>
        </authorList>
    </citation>
    <scope>NUCLEOTIDE SEQUENCE [LARGE SCALE GENOMIC DNA]</scope>
    <source>
        <strain evidence="1 4">A1</strain>
    </source>
</reference>
<dbReference type="RefSeq" id="YP_874213.1">
    <property type="nucleotide sequence ID" value="NC_008586.1"/>
</dbReference>
<reference evidence="2" key="4">
    <citation type="submission" date="2013-04" db="EMBL/GenBank/DDBJ databases">
        <authorList>
            <person name="Chen J."/>
            <person name="Hu Y."/>
            <person name="Yin Y."/>
            <person name="Wang B."/>
            <person name="Zhu Y."/>
        </authorList>
    </citation>
    <scope>NUCLEOTIDE SEQUENCE</scope>
    <source>
        <strain evidence="2">Unioasis 1</strain>
    </source>
</reference>
<evidence type="ECO:0000313" key="1">
    <source>
        <dbReference type="EMBL" id="ABI35704.1"/>
    </source>
</evidence>
<reference evidence="3" key="5">
    <citation type="submission" date="2021-06" db="EMBL/GenBank/DDBJ databases">
        <authorList>
            <person name="Xiao Q."/>
            <person name="Zhang X.X."/>
            <person name="Tang M.J."/>
        </authorList>
    </citation>
    <scope>NUCLEOTIDE SEQUENCE</scope>
    <source>
        <strain evidence="3">QF4</strain>
    </source>
</reference>
<dbReference type="OrthoDB" id="16007at10239"/>